<dbReference type="EMBL" id="SDAM02000161">
    <property type="protein sequence ID" value="KAH6826749.1"/>
    <property type="molecule type" value="Genomic_DNA"/>
</dbReference>
<feature type="transmembrane region" description="Helical" evidence="6">
    <location>
        <begin position="212"/>
        <end position="232"/>
    </location>
</feature>
<sequence>MENAAAAVPYLGMVIVQFAQVGLMVAGKVAIANGMTTFTFIFYSNIMASLILLPICVSIHRSGGHPPLVPTFLCGFFVLGFIGFMVQVFGYAGLLLTSASLSTTILNLIPAFTFILAVVFRMEKLQYKSSSTAAKCMGTLVSIVGAVVATLYQGPSLLGTTSPPQQLITLITASSISSPWLIGGFLLTLDSIVSAIFIIAQAVVIRRYPAELILMLFYSCFIAILSAATSLILEKDDLKAWSLNSTMRFIPVIYSGLFGTVFQVTIIIWCVRRKGPVFASIFHPLGVIFSIAAGIIILGETFYLGSLVGAVVVVVGFYAVMWGKVKEAKTTHEEEEHDNDGKRTVPLLQNHTHHRQDIATP</sequence>
<keyword evidence="5 6" id="KW-0472">Membrane</keyword>
<feature type="transmembrane region" description="Helical" evidence="6">
    <location>
        <begin position="132"/>
        <end position="152"/>
    </location>
</feature>
<keyword evidence="4 6" id="KW-1133">Transmembrane helix</keyword>
<dbReference type="SUPFAM" id="SSF103481">
    <property type="entry name" value="Multidrug resistance efflux transporter EmrE"/>
    <property type="match status" value="1"/>
</dbReference>
<keyword evidence="3 6" id="KW-0812">Transmembrane</keyword>
<feature type="transmembrane region" description="Helical" evidence="6">
    <location>
        <begin position="99"/>
        <end position="120"/>
    </location>
</feature>
<feature type="transmembrane region" description="Helical" evidence="6">
    <location>
        <begin position="180"/>
        <end position="200"/>
    </location>
</feature>
<feature type="domain" description="EamA" evidence="7">
    <location>
        <begin position="11"/>
        <end position="148"/>
    </location>
</feature>
<protein>
    <recommendedName>
        <fullName evidence="6">WAT1-related protein</fullName>
    </recommendedName>
</protein>
<reference evidence="8 9" key="1">
    <citation type="journal article" date="2021" name="Nat. Commun.">
        <title>Incipient diploidization of the medicinal plant Perilla within 10,000 years.</title>
        <authorList>
            <person name="Zhang Y."/>
            <person name="Shen Q."/>
            <person name="Leng L."/>
            <person name="Zhang D."/>
            <person name="Chen S."/>
            <person name="Shi Y."/>
            <person name="Ning Z."/>
            <person name="Chen S."/>
        </authorList>
    </citation>
    <scope>NUCLEOTIDE SEQUENCE [LARGE SCALE GENOMIC DNA]</scope>
    <source>
        <strain evidence="9">cv. PC099</strain>
    </source>
</reference>
<evidence type="ECO:0000259" key="7">
    <source>
        <dbReference type="Pfam" id="PF00892"/>
    </source>
</evidence>
<dbReference type="GO" id="GO:0016020">
    <property type="term" value="C:membrane"/>
    <property type="evidence" value="ECO:0007669"/>
    <property type="project" value="UniProtKB-SubCell"/>
</dbReference>
<comment type="caution">
    <text evidence="8">The sequence shown here is derived from an EMBL/GenBank/DDBJ whole genome shotgun (WGS) entry which is preliminary data.</text>
</comment>
<evidence type="ECO:0000256" key="4">
    <source>
        <dbReference type="ARBA" id="ARBA00022989"/>
    </source>
</evidence>
<comment type="subcellular location">
    <subcellularLocation>
        <location evidence="1 6">Membrane</location>
        <topology evidence="1 6">Multi-pass membrane protein</topology>
    </subcellularLocation>
</comment>
<dbReference type="GO" id="GO:0022857">
    <property type="term" value="F:transmembrane transporter activity"/>
    <property type="evidence" value="ECO:0007669"/>
    <property type="project" value="InterPro"/>
</dbReference>
<feature type="transmembrane region" description="Helical" evidence="6">
    <location>
        <begin position="303"/>
        <end position="322"/>
    </location>
</feature>
<feature type="transmembrane region" description="Helical" evidence="6">
    <location>
        <begin position="71"/>
        <end position="93"/>
    </location>
</feature>
<gene>
    <name evidence="8" type="ORF">C2S53_012276</name>
</gene>
<dbReference type="InterPro" id="IPR030184">
    <property type="entry name" value="WAT1-related"/>
</dbReference>
<evidence type="ECO:0000313" key="8">
    <source>
        <dbReference type="EMBL" id="KAH6826749.1"/>
    </source>
</evidence>
<evidence type="ECO:0000256" key="6">
    <source>
        <dbReference type="RuleBase" id="RU363077"/>
    </source>
</evidence>
<dbReference type="InterPro" id="IPR000620">
    <property type="entry name" value="EamA_dom"/>
</dbReference>
<feature type="transmembrane region" description="Helical" evidence="6">
    <location>
        <begin position="38"/>
        <end position="59"/>
    </location>
</feature>
<evidence type="ECO:0000313" key="9">
    <source>
        <dbReference type="Proteomes" id="UP001190926"/>
    </source>
</evidence>
<accession>A0AAD4P4R6</accession>
<feature type="transmembrane region" description="Helical" evidence="6">
    <location>
        <begin position="7"/>
        <end position="26"/>
    </location>
</feature>
<dbReference type="Proteomes" id="UP001190926">
    <property type="component" value="Unassembled WGS sequence"/>
</dbReference>
<evidence type="ECO:0000256" key="1">
    <source>
        <dbReference type="ARBA" id="ARBA00004141"/>
    </source>
</evidence>
<evidence type="ECO:0000256" key="2">
    <source>
        <dbReference type="ARBA" id="ARBA00007635"/>
    </source>
</evidence>
<evidence type="ECO:0000256" key="5">
    <source>
        <dbReference type="ARBA" id="ARBA00023136"/>
    </source>
</evidence>
<dbReference type="InterPro" id="IPR037185">
    <property type="entry name" value="EmrE-like"/>
</dbReference>
<evidence type="ECO:0000256" key="3">
    <source>
        <dbReference type="ARBA" id="ARBA00022692"/>
    </source>
</evidence>
<dbReference type="Pfam" id="PF00892">
    <property type="entry name" value="EamA"/>
    <property type="match status" value="2"/>
</dbReference>
<comment type="similarity">
    <text evidence="2 6">Belongs to the drug/metabolite transporter (DMT) superfamily. Plant drug/metabolite exporter (P-DME) (TC 2.A.7.4) family.</text>
</comment>
<dbReference type="PANTHER" id="PTHR31218">
    <property type="entry name" value="WAT1-RELATED PROTEIN"/>
    <property type="match status" value="1"/>
</dbReference>
<organism evidence="8 9">
    <name type="scientific">Perilla frutescens var. hirtella</name>
    <name type="common">Perilla citriodora</name>
    <name type="synonym">Perilla setoyensis</name>
    <dbReference type="NCBI Taxonomy" id="608512"/>
    <lineage>
        <taxon>Eukaryota</taxon>
        <taxon>Viridiplantae</taxon>
        <taxon>Streptophyta</taxon>
        <taxon>Embryophyta</taxon>
        <taxon>Tracheophyta</taxon>
        <taxon>Spermatophyta</taxon>
        <taxon>Magnoliopsida</taxon>
        <taxon>eudicotyledons</taxon>
        <taxon>Gunneridae</taxon>
        <taxon>Pentapetalae</taxon>
        <taxon>asterids</taxon>
        <taxon>lamiids</taxon>
        <taxon>Lamiales</taxon>
        <taxon>Lamiaceae</taxon>
        <taxon>Nepetoideae</taxon>
        <taxon>Elsholtzieae</taxon>
        <taxon>Perilla</taxon>
    </lineage>
</organism>
<proteinExistence type="inferred from homology"/>
<feature type="domain" description="EamA" evidence="7">
    <location>
        <begin position="182"/>
        <end position="321"/>
    </location>
</feature>
<name>A0AAD4P4R6_PERFH</name>
<keyword evidence="9" id="KW-1185">Reference proteome</keyword>
<feature type="transmembrane region" description="Helical" evidence="6">
    <location>
        <begin position="252"/>
        <end position="271"/>
    </location>
</feature>
<dbReference type="AlphaFoldDB" id="A0AAD4P4R6"/>
<feature type="transmembrane region" description="Helical" evidence="6">
    <location>
        <begin position="278"/>
        <end position="297"/>
    </location>
</feature>